<gene>
    <name evidence="1" type="ORF">KIN20_028963</name>
</gene>
<protein>
    <submittedName>
        <fullName evidence="1">Uncharacterized protein</fullName>
    </submittedName>
</protein>
<evidence type="ECO:0000313" key="1">
    <source>
        <dbReference type="EMBL" id="KAJ1367934.1"/>
    </source>
</evidence>
<proteinExistence type="predicted"/>
<dbReference type="EMBL" id="JAHQIW010006047">
    <property type="protein sequence ID" value="KAJ1367934.1"/>
    <property type="molecule type" value="Genomic_DNA"/>
</dbReference>
<comment type="caution">
    <text evidence="1">The sequence shown here is derived from an EMBL/GenBank/DDBJ whole genome shotgun (WGS) entry which is preliminary data.</text>
</comment>
<organism evidence="1 2">
    <name type="scientific">Parelaphostrongylus tenuis</name>
    <name type="common">Meningeal worm</name>
    <dbReference type="NCBI Taxonomy" id="148309"/>
    <lineage>
        <taxon>Eukaryota</taxon>
        <taxon>Metazoa</taxon>
        <taxon>Ecdysozoa</taxon>
        <taxon>Nematoda</taxon>
        <taxon>Chromadorea</taxon>
        <taxon>Rhabditida</taxon>
        <taxon>Rhabditina</taxon>
        <taxon>Rhabditomorpha</taxon>
        <taxon>Strongyloidea</taxon>
        <taxon>Metastrongylidae</taxon>
        <taxon>Parelaphostrongylus</taxon>
    </lineage>
</organism>
<accession>A0AAD5R2C5</accession>
<name>A0AAD5R2C5_PARTN</name>
<evidence type="ECO:0000313" key="2">
    <source>
        <dbReference type="Proteomes" id="UP001196413"/>
    </source>
</evidence>
<keyword evidence="2" id="KW-1185">Reference proteome</keyword>
<sequence length="85" mass="9486">MGVGIAVVQAFLDHEEKYTPTEKIKIAGKCDSCISMFSLDARAVSSSHLSQLDRTPLRCSPSAHCYLVLKLLHVIYCLSLQWLFT</sequence>
<reference evidence="1" key="1">
    <citation type="submission" date="2021-06" db="EMBL/GenBank/DDBJ databases">
        <title>Parelaphostrongylus tenuis whole genome reference sequence.</title>
        <authorList>
            <person name="Garwood T.J."/>
            <person name="Larsen P.A."/>
            <person name="Fountain-Jones N.M."/>
            <person name="Garbe J.R."/>
            <person name="Macchietto M.G."/>
            <person name="Kania S.A."/>
            <person name="Gerhold R.W."/>
            <person name="Richards J.E."/>
            <person name="Wolf T.M."/>
        </authorList>
    </citation>
    <scope>NUCLEOTIDE SEQUENCE</scope>
    <source>
        <strain evidence="1">MNPRO001-30</strain>
        <tissue evidence="1">Meninges</tissue>
    </source>
</reference>
<dbReference type="AlphaFoldDB" id="A0AAD5R2C5"/>
<dbReference type="Proteomes" id="UP001196413">
    <property type="component" value="Unassembled WGS sequence"/>
</dbReference>